<dbReference type="GO" id="GO:0016740">
    <property type="term" value="F:transferase activity"/>
    <property type="evidence" value="ECO:0007669"/>
    <property type="project" value="UniProtKB-KW"/>
</dbReference>
<keyword evidence="5" id="KW-0808">Transferase</keyword>
<dbReference type="InterPro" id="IPR017939">
    <property type="entry name" value="G-Glutamylcylcotransferase"/>
</dbReference>
<evidence type="ECO:0000313" key="5">
    <source>
        <dbReference type="EMBL" id="RGU89336.1"/>
    </source>
</evidence>
<evidence type="ECO:0000256" key="3">
    <source>
        <dbReference type="PIRSR" id="PIRSR617939-2"/>
    </source>
</evidence>
<evidence type="ECO:0000256" key="1">
    <source>
        <dbReference type="ARBA" id="ARBA00023239"/>
    </source>
</evidence>
<dbReference type="AlphaFoldDB" id="A0A395W625"/>
<dbReference type="GeneID" id="66580539"/>
<dbReference type="Proteomes" id="UP000265489">
    <property type="component" value="Unassembled WGS sequence"/>
</dbReference>
<accession>A0A395W625</accession>
<dbReference type="Gene3D" id="3.10.490.10">
    <property type="entry name" value="Gamma-glutamyl cyclotransferase-like"/>
    <property type="match status" value="1"/>
</dbReference>
<dbReference type="RefSeq" id="WP_118325860.1">
    <property type="nucleotide sequence ID" value="NZ_QRYH01000030.1"/>
</dbReference>
<dbReference type="PANTHER" id="PTHR12935">
    <property type="entry name" value="GAMMA-GLUTAMYLCYCLOTRANSFERASE"/>
    <property type="match status" value="1"/>
</dbReference>
<organism evidence="5 6">
    <name type="scientific">Holdemanella biformis</name>
    <dbReference type="NCBI Taxonomy" id="1735"/>
    <lineage>
        <taxon>Bacteria</taxon>
        <taxon>Bacillati</taxon>
        <taxon>Bacillota</taxon>
        <taxon>Erysipelotrichia</taxon>
        <taxon>Erysipelotrichales</taxon>
        <taxon>Erysipelotrichaceae</taxon>
        <taxon>Holdemanella</taxon>
    </lineage>
</organism>
<evidence type="ECO:0000259" key="4">
    <source>
        <dbReference type="Pfam" id="PF06094"/>
    </source>
</evidence>
<feature type="binding site" evidence="3">
    <location>
        <begin position="3"/>
        <end position="8"/>
    </location>
    <ligand>
        <name>substrate</name>
    </ligand>
</feature>
<dbReference type="InterPro" id="IPR009288">
    <property type="entry name" value="AIG2-like_dom"/>
</dbReference>
<dbReference type="GO" id="GO:0003839">
    <property type="term" value="F:gamma-glutamylcyclotransferase activity"/>
    <property type="evidence" value="ECO:0007669"/>
    <property type="project" value="InterPro"/>
</dbReference>
<keyword evidence="1" id="KW-0456">Lyase</keyword>
<dbReference type="Pfam" id="PF06094">
    <property type="entry name" value="GGACT"/>
    <property type="match status" value="1"/>
</dbReference>
<dbReference type="CDD" id="cd06661">
    <property type="entry name" value="GGCT_like"/>
    <property type="match status" value="1"/>
</dbReference>
<evidence type="ECO:0000256" key="2">
    <source>
        <dbReference type="PIRSR" id="PIRSR617939-1"/>
    </source>
</evidence>
<dbReference type="SUPFAM" id="SSF110857">
    <property type="entry name" value="Gamma-glutamyl cyclotransferase-like"/>
    <property type="match status" value="1"/>
</dbReference>
<dbReference type="InterPro" id="IPR013024">
    <property type="entry name" value="GGCT-like"/>
</dbReference>
<dbReference type="PANTHER" id="PTHR12935:SF0">
    <property type="entry name" value="GAMMA-GLUTAMYLCYCLOTRANSFERASE"/>
    <property type="match status" value="1"/>
</dbReference>
<feature type="active site" description="Proton acceptor" evidence="2">
    <location>
        <position position="75"/>
    </location>
</feature>
<dbReference type="EMBL" id="QRYQ01000031">
    <property type="protein sequence ID" value="RGU89336.1"/>
    <property type="molecule type" value="Genomic_DNA"/>
</dbReference>
<sequence length="136" mass="16265">MYYIAYGSNLNKEEMKQRCKDAKFVSLARLENYTLTYRGNPGRAYLTVDKKKGDFVRVAVWDVSENDKKSLDEYEDYPYLYDCFEEKVLLENNETITGFIYQMYDRFPKCKPSDSYMERCKQGYRDMGWDSSILDF</sequence>
<comment type="caution">
    <text evidence="5">The sequence shown here is derived from an EMBL/GenBank/DDBJ whole genome shotgun (WGS) entry which is preliminary data.</text>
</comment>
<dbReference type="InterPro" id="IPR036568">
    <property type="entry name" value="GGCT-like_sf"/>
</dbReference>
<evidence type="ECO:0000313" key="6">
    <source>
        <dbReference type="Proteomes" id="UP000265489"/>
    </source>
</evidence>
<reference evidence="5 6" key="1">
    <citation type="submission" date="2018-08" db="EMBL/GenBank/DDBJ databases">
        <title>A genome reference for cultivated species of the human gut microbiota.</title>
        <authorList>
            <person name="Zou Y."/>
            <person name="Xue W."/>
            <person name="Luo G."/>
        </authorList>
    </citation>
    <scope>NUCLEOTIDE SEQUENCE [LARGE SCALE GENOMIC DNA]</scope>
    <source>
        <strain evidence="5 6">AF15-20</strain>
    </source>
</reference>
<proteinExistence type="predicted"/>
<feature type="domain" description="Gamma-glutamylcyclotransferase AIG2-like" evidence="4">
    <location>
        <begin position="4"/>
        <end position="105"/>
    </location>
</feature>
<gene>
    <name evidence="5" type="ORF">DWW32_11650</name>
</gene>
<name>A0A395W625_9FIRM</name>
<protein>
    <submittedName>
        <fullName evidence="5">Gamma-glutamylcyclotransferase</fullName>
    </submittedName>
</protein>